<evidence type="ECO:0000256" key="2">
    <source>
        <dbReference type="SAM" id="MobiDB-lite"/>
    </source>
</evidence>
<feature type="region of interest" description="Disordered" evidence="2">
    <location>
        <begin position="572"/>
        <end position="598"/>
    </location>
</feature>
<dbReference type="Proteomes" id="UP000631114">
    <property type="component" value="Unassembled WGS sequence"/>
</dbReference>
<dbReference type="InterPro" id="IPR004883">
    <property type="entry name" value="LOB"/>
</dbReference>
<name>A0A835GZU8_9MAGN</name>
<evidence type="ECO:0000259" key="3">
    <source>
        <dbReference type="PROSITE" id="PS50891"/>
    </source>
</evidence>
<dbReference type="Pfam" id="PF03195">
    <property type="entry name" value="LOB"/>
    <property type="match status" value="1"/>
</dbReference>
<evidence type="ECO:0000313" key="5">
    <source>
        <dbReference type="Proteomes" id="UP000631114"/>
    </source>
</evidence>
<sequence length="598" mass="68440">MHQKSNGVHQACAACKHQRKKCSEKCVLAPFFPSEKSLQFQAVHKIFGVSNISKILTSLKTYEEREEAIRTLVWEAECRQKDPVSGCYGEYQRVYDELIRLRNQQVTIPTFHDSVMYKSIGWNNNDGTGTGVEINFSNPNFVDNNGNFKLLESLPYNYVQAQENGTQGRDAVLACPANTNTISSLGQVPYFIPEKCDMFTVKWIFDNASYPLYNESDCPYIFVQLACWKHGRIDLEYWNWRWEPHDYNPKSACPGKRHWTAFQLCFDKFRRNMEGDHIKDISDEEHEEKMKQTIELLTSLKYLESRFMNNIFYASILSAEVYKEKDLCKKCMNSGSRRCQNPIADDVIAVGISVLGARVVCNIVGVLEINDREDGDGAQADGFRGKYGNAGSWRRWVEELMERTYVMRSSSRALRNIRLIHIKKRIVNGCECHQNIEELRRISQEAETCAQEIERCAQEAVRFALEAERCAKEAGRDDQDVVAQEVARLIEQFGFNRPMGGYGKSLVIGGTVSMDIVAVQVAIEEKQLKEFLLGLHLILCQSINPFMVAKVYTNVEENPIIRNIVHHKKKEKYGGTSQDMANDTNGVISRKMDTPSRL</sequence>
<dbReference type="InterPro" id="IPR025846">
    <property type="entry name" value="TBL_N"/>
</dbReference>
<evidence type="ECO:0000313" key="4">
    <source>
        <dbReference type="EMBL" id="KAF9588163.1"/>
    </source>
</evidence>
<proteinExistence type="inferred from homology"/>
<reference evidence="4 5" key="1">
    <citation type="submission" date="2020-10" db="EMBL/GenBank/DDBJ databases">
        <title>The Coptis chinensis genome and diversification of protoberbering-type alkaloids.</title>
        <authorList>
            <person name="Wang B."/>
            <person name="Shu S."/>
            <person name="Song C."/>
            <person name="Liu Y."/>
        </authorList>
    </citation>
    <scope>NUCLEOTIDE SEQUENCE [LARGE SCALE GENOMIC DNA]</scope>
    <source>
        <strain evidence="4">HL-2020</strain>
        <tissue evidence="4">Leaf</tissue>
    </source>
</reference>
<dbReference type="PANTHER" id="PTHR31301">
    <property type="entry name" value="LOB DOMAIN-CONTAINING PROTEIN 4-RELATED"/>
    <property type="match status" value="1"/>
</dbReference>
<feature type="compositionally biased region" description="Polar residues" evidence="2">
    <location>
        <begin position="575"/>
        <end position="587"/>
    </location>
</feature>
<feature type="domain" description="LOB" evidence="3">
    <location>
        <begin position="10"/>
        <end position="112"/>
    </location>
</feature>
<dbReference type="EMBL" id="JADFTS010000009">
    <property type="protein sequence ID" value="KAF9588163.1"/>
    <property type="molecule type" value="Genomic_DNA"/>
</dbReference>
<keyword evidence="5" id="KW-1185">Reference proteome</keyword>
<protein>
    <recommendedName>
        <fullName evidence="3">LOB domain-containing protein</fullName>
    </recommendedName>
</protein>
<dbReference type="AlphaFoldDB" id="A0A835GZU8"/>
<gene>
    <name evidence="4" type="ORF">IFM89_007852</name>
</gene>
<accession>A0A835GZU8</accession>
<dbReference type="PANTHER" id="PTHR31301:SF19">
    <property type="entry name" value="LOB DOMAIN-CONTAINING PROTEIN 2"/>
    <property type="match status" value="1"/>
</dbReference>
<dbReference type="OrthoDB" id="913402at2759"/>
<evidence type="ECO:0000256" key="1">
    <source>
        <dbReference type="ARBA" id="ARBA00005474"/>
    </source>
</evidence>
<organism evidence="4 5">
    <name type="scientific">Coptis chinensis</name>
    <dbReference type="NCBI Taxonomy" id="261450"/>
    <lineage>
        <taxon>Eukaryota</taxon>
        <taxon>Viridiplantae</taxon>
        <taxon>Streptophyta</taxon>
        <taxon>Embryophyta</taxon>
        <taxon>Tracheophyta</taxon>
        <taxon>Spermatophyta</taxon>
        <taxon>Magnoliopsida</taxon>
        <taxon>Ranunculales</taxon>
        <taxon>Ranunculaceae</taxon>
        <taxon>Coptidoideae</taxon>
        <taxon>Coptis</taxon>
    </lineage>
</organism>
<comment type="similarity">
    <text evidence="1">Belongs to the LOB domain-containing protein family.</text>
</comment>
<dbReference type="Pfam" id="PF14416">
    <property type="entry name" value="PMR5N"/>
    <property type="match status" value="1"/>
</dbReference>
<dbReference type="PROSITE" id="PS50891">
    <property type="entry name" value="LOB"/>
    <property type="match status" value="1"/>
</dbReference>
<comment type="caution">
    <text evidence="4">The sequence shown here is derived from an EMBL/GenBank/DDBJ whole genome shotgun (WGS) entry which is preliminary data.</text>
</comment>